<sequence>MRHYLVVPVLLVLIMGISCTSLGSSKVPPSWIDHPYDAAYDEDTYLCAVGSGSTRQEAVDAALSSLSQIFNAQVRSVTEVSSLSTAATDALGNVTFTEASEMMELGSITSKTDQIIGSEVVNVYTDDLGRVHARVALHRERTASLYQKQITELGSSIAQLRLRSASADTLLGEYVLLRETRDLAKQQQALYDQLQVLLRQPQMQVLAPIDRALSALAREITIAVELPERGSAAPVLKAAFEQGLQEWGFATGAQNPYAVLEVWYTVEPIMMKGSPYAYARYALAVQLKDSKQVYVSYEKAERVAAMSERDALAKALKAASSSGVDGFFTLMLETLGDET</sequence>
<dbReference type="PROSITE" id="PS51257">
    <property type="entry name" value="PROKAR_LIPOPROTEIN"/>
    <property type="match status" value="1"/>
</dbReference>
<dbReference type="Pfam" id="PF02169">
    <property type="entry name" value="LPP20"/>
    <property type="match status" value="1"/>
</dbReference>
<comment type="caution">
    <text evidence="2">The sequence shown here is derived from an EMBL/GenBank/DDBJ whole genome shotgun (WGS) entry which is preliminary data.</text>
</comment>
<dbReference type="AlphaFoldDB" id="A0A372MHL8"/>
<feature type="domain" description="Lipoprotein LPP20-like" evidence="1">
    <location>
        <begin position="29"/>
        <end position="137"/>
    </location>
</feature>
<evidence type="ECO:0000259" key="1">
    <source>
        <dbReference type="Pfam" id="PF02169"/>
    </source>
</evidence>
<dbReference type="Gene3D" id="3.10.28.20">
    <property type="entry name" value="Acetamidase/Formamidase-like domains"/>
    <property type="match status" value="1"/>
</dbReference>
<name>A0A372MHL8_9SPIR</name>
<dbReference type="EMBL" id="QUWK01000006">
    <property type="protein sequence ID" value="RFU94953.1"/>
    <property type="molecule type" value="Genomic_DNA"/>
</dbReference>
<proteinExistence type="predicted"/>
<gene>
    <name evidence="2" type="ORF">DYP60_06945</name>
</gene>
<organism evidence="2 3">
    <name type="scientific">Sphaerochaeta halotolerans</name>
    <dbReference type="NCBI Taxonomy" id="2293840"/>
    <lineage>
        <taxon>Bacteria</taxon>
        <taxon>Pseudomonadati</taxon>
        <taxon>Spirochaetota</taxon>
        <taxon>Spirochaetia</taxon>
        <taxon>Spirochaetales</taxon>
        <taxon>Sphaerochaetaceae</taxon>
        <taxon>Sphaerochaeta</taxon>
    </lineage>
</organism>
<dbReference type="RefSeq" id="WP_117330162.1">
    <property type="nucleotide sequence ID" value="NZ_QUWK01000006.1"/>
</dbReference>
<keyword evidence="3" id="KW-1185">Reference proteome</keyword>
<protein>
    <recommendedName>
        <fullName evidence="1">Lipoprotein LPP20-like domain-containing protein</fullName>
    </recommendedName>
</protein>
<evidence type="ECO:0000313" key="3">
    <source>
        <dbReference type="Proteomes" id="UP000264002"/>
    </source>
</evidence>
<dbReference type="InterPro" id="IPR024952">
    <property type="entry name" value="LPP20-like_dom"/>
</dbReference>
<evidence type="ECO:0000313" key="2">
    <source>
        <dbReference type="EMBL" id="RFU94953.1"/>
    </source>
</evidence>
<accession>A0A372MHL8</accession>
<reference evidence="3" key="1">
    <citation type="submission" date="2018-08" db="EMBL/GenBank/DDBJ databases">
        <authorList>
            <person name="Grouzdev D.S."/>
            <person name="Krutkina M.S."/>
        </authorList>
    </citation>
    <scope>NUCLEOTIDE SEQUENCE [LARGE SCALE GENOMIC DNA]</scope>
    <source>
        <strain evidence="3">4-11</strain>
    </source>
</reference>
<dbReference type="Proteomes" id="UP000264002">
    <property type="component" value="Unassembled WGS sequence"/>
</dbReference>
<reference evidence="2 3" key="2">
    <citation type="submission" date="2018-09" db="EMBL/GenBank/DDBJ databases">
        <title>Genome of Sphaerochaeta halotolerans strain 4-11.</title>
        <authorList>
            <person name="Nazina T.N."/>
            <person name="Sokolova D.S."/>
        </authorList>
    </citation>
    <scope>NUCLEOTIDE SEQUENCE [LARGE SCALE GENOMIC DNA]</scope>
    <source>
        <strain evidence="2 3">4-11</strain>
    </source>
</reference>